<dbReference type="RefSeq" id="WP_256297247.1">
    <property type="nucleotide sequence ID" value="NZ_JAOQKE010000019.1"/>
</dbReference>
<dbReference type="Pfam" id="PF26226">
    <property type="entry name" value="DUF8052"/>
    <property type="match status" value="1"/>
</dbReference>
<accession>A0ABT2SNU0</accession>
<evidence type="ECO:0000313" key="3">
    <source>
        <dbReference type="Proteomes" id="UP001652338"/>
    </source>
</evidence>
<gene>
    <name evidence="2" type="ORF">OCV47_12655</name>
</gene>
<comment type="caution">
    <text evidence="2">The sequence shown here is derived from an EMBL/GenBank/DDBJ whole genome shotgun (WGS) entry which is preliminary data.</text>
</comment>
<sequence>MNHLKLELNREEILEKLIRSYEGYFDIERSNDMEPPLEAVCHFNVRSAKYVLLKKAELWSATSNEHVYIFSVPELTEEIYRACEKKAYDEGMKLIDPKPGHMYTYITAVFICDTCTPEAKKLLKKCRIYKSFHFSLHGWMDFHTVLIQRGASDFPTNRSGKSNAKFMKNIFMKKNKKKRRV</sequence>
<reference evidence="2 3" key="1">
    <citation type="journal article" date="2021" name="ISME Commun">
        <title>Automated analysis of genomic sequences facilitates high-throughput and comprehensive description of bacteria.</title>
        <authorList>
            <person name="Hitch T.C.A."/>
        </authorList>
    </citation>
    <scope>NUCLEOTIDE SEQUENCE [LARGE SCALE GENOMIC DNA]</scope>
    <source>
        <strain evidence="2 3">Sanger_29</strain>
    </source>
</reference>
<feature type="domain" description="DUF8052" evidence="1">
    <location>
        <begin position="10"/>
        <end position="168"/>
    </location>
</feature>
<name>A0ABT2SNU0_9FIRM</name>
<proteinExistence type="predicted"/>
<evidence type="ECO:0000313" key="2">
    <source>
        <dbReference type="EMBL" id="MCU6726178.1"/>
    </source>
</evidence>
<keyword evidence="3" id="KW-1185">Reference proteome</keyword>
<dbReference type="InterPro" id="IPR058365">
    <property type="entry name" value="DUF8052"/>
</dbReference>
<evidence type="ECO:0000259" key="1">
    <source>
        <dbReference type="Pfam" id="PF26226"/>
    </source>
</evidence>
<dbReference type="EMBL" id="JAOQKE010000019">
    <property type="protein sequence ID" value="MCU6726178.1"/>
    <property type="molecule type" value="Genomic_DNA"/>
</dbReference>
<protein>
    <recommendedName>
        <fullName evidence="1">DUF8052 domain-containing protein</fullName>
    </recommendedName>
</protein>
<organism evidence="2 3">
    <name type="scientific">Muricoprocola aceti</name>
    <dbReference type="NCBI Taxonomy" id="2981772"/>
    <lineage>
        <taxon>Bacteria</taxon>
        <taxon>Bacillati</taxon>
        <taxon>Bacillota</taxon>
        <taxon>Clostridia</taxon>
        <taxon>Lachnospirales</taxon>
        <taxon>Lachnospiraceae</taxon>
        <taxon>Muricoprocola</taxon>
    </lineage>
</organism>
<dbReference type="Proteomes" id="UP001652338">
    <property type="component" value="Unassembled WGS sequence"/>
</dbReference>